<accession>A0A4R3Z8K2</accession>
<keyword evidence="2" id="KW-1185">Reference proteome</keyword>
<proteinExistence type="predicted"/>
<organism evidence="1 2">
    <name type="scientific">Biostraticola tofi</name>
    <dbReference type="NCBI Taxonomy" id="466109"/>
    <lineage>
        <taxon>Bacteria</taxon>
        <taxon>Pseudomonadati</taxon>
        <taxon>Pseudomonadota</taxon>
        <taxon>Gammaproteobacteria</taxon>
        <taxon>Enterobacterales</taxon>
        <taxon>Bruguierivoracaceae</taxon>
        <taxon>Biostraticola</taxon>
    </lineage>
</organism>
<evidence type="ECO:0000313" key="1">
    <source>
        <dbReference type="EMBL" id="TCW00410.1"/>
    </source>
</evidence>
<evidence type="ECO:0000313" key="2">
    <source>
        <dbReference type="Proteomes" id="UP000295719"/>
    </source>
</evidence>
<protein>
    <submittedName>
        <fullName evidence="1">Uncharacterized protein</fullName>
    </submittedName>
</protein>
<dbReference type="EMBL" id="SMCR01000001">
    <property type="protein sequence ID" value="TCW00410.1"/>
    <property type="molecule type" value="Genomic_DNA"/>
</dbReference>
<dbReference type="AlphaFoldDB" id="A0A4R3Z8K2"/>
<sequence>MMNKKTDNFMSLVYVARKSDIRRVWGRGWKTIDSGQRNWTRYMLALWGSKNAGDDSPRGCINIIGRLMIRTKWNSAQGGRILEVVDRLHKEGYRGNELFQKARDIVIPNSSASNIIALAKESDDAAFVEGVITKAFHRDSPIRLIAIKRYCDRKDTQGVAKDLVWLTGCDIQLARKRIAWCETLLEEVMYYSIRREMEKEYSDNNSNIENNFVNSCKAKNESVYFALCSGA</sequence>
<dbReference type="Proteomes" id="UP000295719">
    <property type="component" value="Unassembled WGS sequence"/>
</dbReference>
<comment type="caution">
    <text evidence="1">The sequence shown here is derived from an EMBL/GenBank/DDBJ whole genome shotgun (WGS) entry which is preliminary data.</text>
</comment>
<dbReference type="RefSeq" id="WP_329955543.1">
    <property type="nucleotide sequence ID" value="NZ_SMCR01000001.1"/>
</dbReference>
<gene>
    <name evidence="1" type="ORF">EDC52_101760</name>
</gene>
<name>A0A4R3Z8K2_9GAMM</name>
<reference evidence="1 2" key="1">
    <citation type="submission" date="2019-03" db="EMBL/GenBank/DDBJ databases">
        <title>Genomic Encyclopedia of Type Strains, Phase IV (KMG-IV): sequencing the most valuable type-strain genomes for metagenomic binning, comparative biology and taxonomic classification.</title>
        <authorList>
            <person name="Goeker M."/>
        </authorList>
    </citation>
    <scope>NUCLEOTIDE SEQUENCE [LARGE SCALE GENOMIC DNA]</scope>
    <source>
        <strain evidence="1 2">DSM 19580</strain>
    </source>
</reference>